<dbReference type="SUPFAM" id="SSF50494">
    <property type="entry name" value="Trypsin-like serine proteases"/>
    <property type="match status" value="1"/>
</dbReference>
<dbReference type="EMBL" id="UOEU01000173">
    <property type="protein sequence ID" value="VAW31174.1"/>
    <property type="molecule type" value="Genomic_DNA"/>
</dbReference>
<dbReference type="AlphaFoldDB" id="A0A3B0VHK1"/>
<reference evidence="2" key="1">
    <citation type="submission" date="2018-06" db="EMBL/GenBank/DDBJ databases">
        <authorList>
            <person name="Zhirakovskaya E."/>
        </authorList>
    </citation>
    <scope>NUCLEOTIDE SEQUENCE</scope>
</reference>
<feature type="region of interest" description="Disordered" evidence="1">
    <location>
        <begin position="321"/>
        <end position="355"/>
    </location>
</feature>
<proteinExistence type="predicted"/>
<dbReference type="InterPro" id="IPR009003">
    <property type="entry name" value="Peptidase_S1_PA"/>
</dbReference>
<dbReference type="Gene3D" id="2.40.10.10">
    <property type="entry name" value="Trypsin-like serine proteases"/>
    <property type="match status" value="1"/>
</dbReference>
<sequence length="373" mass="39941">MTTFSPEDMEQATAVLNSVRDDWLARKGVTAVDLGFKWSHGLMTGKLSIRVHVAQKLPMAEIAEADLFPDELEGLPVDVIEAQYGVQLLPSNSQLEAAPEARKARYDPIPLGVSVGNPRVTAGTLGAKVYDAASLLPMALSNWHVFVGSPAGAAGEQIWQPGSLDGGNSGDTFAILSRSVLGPYDAAVAQLTNSREVQTTTLDDDLIEDVTTPQLGMMVWKSGRTTERTEGFIDGIQMTTSINYGAAGVRVMQAVFRIVPRPGAGNIEVSMGGDSGSIWVDEASGKAIGLHFAGEVGNAPEHGLANELQPVLNMLNVLMPAQRPSEPDPPSPPTPDPTPAPPPDEGDFPPPPKLGFWQQLWQRFRNAWQDLFS</sequence>
<feature type="compositionally biased region" description="Pro residues" evidence="1">
    <location>
        <begin position="327"/>
        <end position="353"/>
    </location>
</feature>
<organism evidence="2">
    <name type="scientific">hydrothermal vent metagenome</name>
    <dbReference type="NCBI Taxonomy" id="652676"/>
    <lineage>
        <taxon>unclassified sequences</taxon>
        <taxon>metagenomes</taxon>
        <taxon>ecological metagenomes</taxon>
    </lineage>
</organism>
<protein>
    <submittedName>
        <fullName evidence="2">Uncharacterized protein</fullName>
    </submittedName>
</protein>
<dbReference type="InterPro" id="IPR043504">
    <property type="entry name" value="Peptidase_S1_PA_chymotrypsin"/>
</dbReference>
<gene>
    <name evidence="2" type="ORF">MNBD_CHLOROFLEXI01-1443</name>
</gene>
<name>A0A3B0VHK1_9ZZZZ</name>
<evidence type="ECO:0000256" key="1">
    <source>
        <dbReference type="SAM" id="MobiDB-lite"/>
    </source>
</evidence>
<accession>A0A3B0VHK1</accession>
<evidence type="ECO:0000313" key="2">
    <source>
        <dbReference type="EMBL" id="VAW31174.1"/>
    </source>
</evidence>